<name>A0A246IZP1_9BURK</name>
<dbReference type="SUPFAM" id="SSF81342">
    <property type="entry name" value="Transmembrane di-heme cytochromes"/>
    <property type="match status" value="1"/>
</dbReference>
<dbReference type="RefSeq" id="WP_088386985.1">
    <property type="nucleotide sequence ID" value="NZ_NIOF01000012.1"/>
</dbReference>
<feature type="transmembrane region" description="Helical" evidence="6">
    <location>
        <begin position="141"/>
        <end position="161"/>
    </location>
</feature>
<evidence type="ECO:0000256" key="4">
    <source>
        <dbReference type="ARBA" id="ARBA00022989"/>
    </source>
</evidence>
<evidence type="ECO:0000256" key="2">
    <source>
        <dbReference type="ARBA" id="ARBA00022475"/>
    </source>
</evidence>
<dbReference type="Proteomes" id="UP000197468">
    <property type="component" value="Unassembled WGS sequence"/>
</dbReference>
<keyword evidence="9" id="KW-1185">Reference proteome</keyword>
<evidence type="ECO:0000256" key="6">
    <source>
        <dbReference type="SAM" id="Phobius"/>
    </source>
</evidence>
<feature type="transmembrane region" description="Helical" evidence="6">
    <location>
        <begin position="101"/>
        <end position="121"/>
    </location>
</feature>
<feature type="transmembrane region" description="Helical" evidence="6">
    <location>
        <begin position="20"/>
        <end position="39"/>
    </location>
</feature>
<dbReference type="GO" id="GO:0020037">
    <property type="term" value="F:heme binding"/>
    <property type="evidence" value="ECO:0007669"/>
    <property type="project" value="TreeGrafter"/>
</dbReference>
<dbReference type="PANTHER" id="PTHR30485:SF2">
    <property type="entry name" value="BLL0597 PROTEIN"/>
    <property type="match status" value="1"/>
</dbReference>
<protein>
    <recommendedName>
        <fullName evidence="7">Cytochrome b561 bacterial/Ni-hydrogenase domain-containing protein</fullName>
    </recommendedName>
</protein>
<keyword evidence="3 6" id="KW-0812">Transmembrane</keyword>
<dbReference type="Pfam" id="PF01292">
    <property type="entry name" value="Ni_hydr_CYTB"/>
    <property type="match status" value="1"/>
</dbReference>
<dbReference type="Gene3D" id="1.20.950.20">
    <property type="entry name" value="Transmembrane di-heme cytochromes, Chain C"/>
    <property type="match status" value="1"/>
</dbReference>
<feature type="transmembrane region" description="Helical" evidence="6">
    <location>
        <begin position="45"/>
        <end position="63"/>
    </location>
</feature>
<evidence type="ECO:0000256" key="1">
    <source>
        <dbReference type="ARBA" id="ARBA00004651"/>
    </source>
</evidence>
<dbReference type="PANTHER" id="PTHR30485">
    <property type="entry name" value="NI/FE-HYDROGENASE 1 B-TYPE CYTOCHROME SUBUNIT"/>
    <property type="match status" value="1"/>
</dbReference>
<evidence type="ECO:0000256" key="5">
    <source>
        <dbReference type="ARBA" id="ARBA00023136"/>
    </source>
</evidence>
<comment type="subcellular location">
    <subcellularLocation>
        <location evidence="1">Cell membrane</location>
        <topology evidence="1">Multi-pass membrane protein</topology>
    </subcellularLocation>
</comment>
<accession>A0A246IZP1</accession>
<gene>
    <name evidence="8" type="ORF">CDN99_21620</name>
</gene>
<dbReference type="GO" id="GO:0022904">
    <property type="term" value="P:respiratory electron transport chain"/>
    <property type="evidence" value="ECO:0007669"/>
    <property type="project" value="InterPro"/>
</dbReference>
<evidence type="ECO:0000313" key="8">
    <source>
        <dbReference type="EMBL" id="OWQ85682.1"/>
    </source>
</evidence>
<evidence type="ECO:0000313" key="9">
    <source>
        <dbReference type="Proteomes" id="UP000197468"/>
    </source>
</evidence>
<keyword evidence="4 6" id="KW-1133">Transmembrane helix</keyword>
<dbReference type="EMBL" id="NIOF01000012">
    <property type="protein sequence ID" value="OWQ85682.1"/>
    <property type="molecule type" value="Genomic_DNA"/>
</dbReference>
<dbReference type="GO" id="GO:0005886">
    <property type="term" value="C:plasma membrane"/>
    <property type="evidence" value="ECO:0007669"/>
    <property type="project" value="UniProtKB-SubCell"/>
</dbReference>
<evidence type="ECO:0000256" key="3">
    <source>
        <dbReference type="ARBA" id="ARBA00022692"/>
    </source>
</evidence>
<keyword evidence="2" id="KW-1003">Cell membrane</keyword>
<sequence length="188" mass="20372">MPGTAPRRAAIPVWDPLVRVLHVSLAASVIAAWVTGHWFHPLHHALGYIAAAIVAARALWGFAGSPHARFAAFVRGPAATWRYARLLIGGREPHHLGHNPLGGWMIVALLGTVALTSFTGFLYTTDLFWGYGWLEATHAALAWLLATLVAGHLLGVVVMSLREQQNLALAMVTGKKRADRASPEARQR</sequence>
<feature type="domain" description="Cytochrome b561 bacterial/Ni-hydrogenase" evidence="7">
    <location>
        <begin position="13"/>
        <end position="174"/>
    </location>
</feature>
<dbReference type="GO" id="GO:0009055">
    <property type="term" value="F:electron transfer activity"/>
    <property type="evidence" value="ECO:0007669"/>
    <property type="project" value="InterPro"/>
</dbReference>
<dbReference type="InterPro" id="IPR051542">
    <property type="entry name" value="Hydrogenase_cytochrome"/>
</dbReference>
<keyword evidence="5 6" id="KW-0472">Membrane</keyword>
<reference evidence="8 9" key="1">
    <citation type="journal article" date="2008" name="Int. J. Syst. Evol. Microbiol.">
        <title>Description of Roseateles aquatilis sp. nov. and Roseateles terrae sp. nov., in the class Betaproteobacteria, and emended description of the genus Roseateles.</title>
        <authorList>
            <person name="Gomila M."/>
            <person name="Bowien B."/>
            <person name="Falsen E."/>
            <person name="Moore E.R."/>
            <person name="Lalucat J."/>
        </authorList>
    </citation>
    <scope>NUCLEOTIDE SEQUENCE [LARGE SCALE GENOMIC DNA]</scope>
    <source>
        <strain evidence="8 9">CCUG 48205</strain>
    </source>
</reference>
<dbReference type="InterPro" id="IPR011577">
    <property type="entry name" value="Cyt_b561_bac/Ni-Hgenase"/>
</dbReference>
<dbReference type="AlphaFoldDB" id="A0A246IZP1"/>
<dbReference type="OrthoDB" id="196472at2"/>
<organism evidence="8 9">
    <name type="scientific">Roseateles aquatilis</name>
    <dbReference type="NCBI Taxonomy" id="431061"/>
    <lineage>
        <taxon>Bacteria</taxon>
        <taxon>Pseudomonadati</taxon>
        <taxon>Pseudomonadota</taxon>
        <taxon>Betaproteobacteria</taxon>
        <taxon>Burkholderiales</taxon>
        <taxon>Sphaerotilaceae</taxon>
        <taxon>Roseateles</taxon>
    </lineage>
</organism>
<proteinExistence type="predicted"/>
<dbReference type="InterPro" id="IPR016174">
    <property type="entry name" value="Di-haem_cyt_TM"/>
</dbReference>
<comment type="caution">
    <text evidence="8">The sequence shown here is derived from an EMBL/GenBank/DDBJ whole genome shotgun (WGS) entry which is preliminary data.</text>
</comment>
<evidence type="ECO:0000259" key="7">
    <source>
        <dbReference type="Pfam" id="PF01292"/>
    </source>
</evidence>